<keyword evidence="4" id="KW-1185">Reference proteome</keyword>
<evidence type="ECO:0000256" key="1">
    <source>
        <dbReference type="SAM" id="MobiDB-lite"/>
    </source>
</evidence>
<feature type="compositionally biased region" description="Low complexity" evidence="1">
    <location>
        <begin position="91"/>
        <end position="109"/>
    </location>
</feature>
<proteinExistence type="predicted"/>
<name>A0A5B7CKQ9_PORTR</name>
<feature type="compositionally biased region" description="Basic and acidic residues" evidence="1">
    <location>
        <begin position="253"/>
        <end position="268"/>
    </location>
</feature>
<feature type="compositionally biased region" description="Acidic residues" evidence="1">
    <location>
        <begin position="354"/>
        <end position="366"/>
    </location>
</feature>
<feature type="region of interest" description="Disordered" evidence="1">
    <location>
        <begin position="135"/>
        <end position="154"/>
    </location>
</feature>
<feature type="compositionally biased region" description="Low complexity" evidence="1">
    <location>
        <begin position="327"/>
        <end position="351"/>
    </location>
</feature>
<sequence length="403" mass="43458">MVDVIAILGLSVAVVVLVWLATCGTTCRPPWKCCRRRNQAQDVVTIQVDLRSGEVRTCTNSLSAAFSQSPLHITQVSRLSQQGMQDEEKVTPGTPTRTHTSLTTTATQTRFSSPSILSTTASEYSSEVAPLDKSMWESLSPSTSPTSTERSLSNTSGYINTTYFEEATQATRELLHSPASLSIREAPKAGVLIELERLDGRTSSSSLPFTSGSSDDSSLTRSTSTLLAKSESCIFPDLLDSGVSPCPPCLDTDENKENIDPDENKENIDPNAIRPSCSGVALNPELPERTLKQTPERAPEPTTSLKMDGERQNLLPRSVECEAGPLPDSQQDPQPDSSTSPTTPASPASPAAKEEEEDAPVPDSDIESYHTCEDNASDMEEDTNTKETIDLENDCDVLGVLSE</sequence>
<accession>A0A5B7CKQ9</accession>
<feature type="region of interest" description="Disordered" evidence="1">
    <location>
        <begin position="249"/>
        <end position="390"/>
    </location>
</feature>
<dbReference type="EMBL" id="VSRR010000067">
    <property type="protein sequence ID" value="MPC09381.1"/>
    <property type="molecule type" value="Genomic_DNA"/>
</dbReference>
<feature type="chain" id="PRO_5022986408" description="Flocculation protein FLO11-like" evidence="2">
    <location>
        <begin position="27"/>
        <end position="403"/>
    </location>
</feature>
<dbReference type="AlphaFoldDB" id="A0A5B7CKQ9"/>
<evidence type="ECO:0000313" key="3">
    <source>
        <dbReference type="EMBL" id="MPC09381.1"/>
    </source>
</evidence>
<dbReference type="Proteomes" id="UP000324222">
    <property type="component" value="Unassembled WGS sequence"/>
</dbReference>
<organism evidence="3 4">
    <name type="scientific">Portunus trituberculatus</name>
    <name type="common">Swimming crab</name>
    <name type="synonym">Neptunus trituberculatus</name>
    <dbReference type="NCBI Taxonomy" id="210409"/>
    <lineage>
        <taxon>Eukaryota</taxon>
        <taxon>Metazoa</taxon>
        <taxon>Ecdysozoa</taxon>
        <taxon>Arthropoda</taxon>
        <taxon>Crustacea</taxon>
        <taxon>Multicrustacea</taxon>
        <taxon>Malacostraca</taxon>
        <taxon>Eumalacostraca</taxon>
        <taxon>Eucarida</taxon>
        <taxon>Decapoda</taxon>
        <taxon>Pleocyemata</taxon>
        <taxon>Brachyura</taxon>
        <taxon>Eubrachyura</taxon>
        <taxon>Portunoidea</taxon>
        <taxon>Portunidae</taxon>
        <taxon>Portuninae</taxon>
        <taxon>Portunus</taxon>
    </lineage>
</organism>
<feature type="region of interest" description="Disordered" evidence="1">
    <location>
        <begin position="78"/>
        <end position="114"/>
    </location>
</feature>
<feature type="compositionally biased region" description="Basic and acidic residues" evidence="1">
    <location>
        <begin position="286"/>
        <end position="299"/>
    </location>
</feature>
<evidence type="ECO:0000313" key="4">
    <source>
        <dbReference type="Proteomes" id="UP000324222"/>
    </source>
</evidence>
<feature type="compositionally biased region" description="Low complexity" evidence="1">
    <location>
        <begin position="137"/>
        <end position="153"/>
    </location>
</feature>
<evidence type="ECO:0008006" key="5">
    <source>
        <dbReference type="Google" id="ProtNLM"/>
    </source>
</evidence>
<feature type="signal peptide" evidence="2">
    <location>
        <begin position="1"/>
        <end position="26"/>
    </location>
</feature>
<reference evidence="3 4" key="1">
    <citation type="submission" date="2019-05" db="EMBL/GenBank/DDBJ databases">
        <title>Another draft genome of Portunus trituberculatus and its Hox gene families provides insights of decapod evolution.</title>
        <authorList>
            <person name="Jeong J.-H."/>
            <person name="Song I."/>
            <person name="Kim S."/>
            <person name="Choi T."/>
            <person name="Kim D."/>
            <person name="Ryu S."/>
            <person name="Kim W."/>
        </authorList>
    </citation>
    <scope>NUCLEOTIDE SEQUENCE [LARGE SCALE GENOMIC DNA]</scope>
    <source>
        <tissue evidence="3">Muscle</tissue>
    </source>
</reference>
<evidence type="ECO:0000256" key="2">
    <source>
        <dbReference type="SAM" id="SignalP"/>
    </source>
</evidence>
<comment type="caution">
    <text evidence="3">The sequence shown here is derived from an EMBL/GenBank/DDBJ whole genome shotgun (WGS) entry which is preliminary data.</text>
</comment>
<gene>
    <name evidence="3" type="ORF">E2C01_001991</name>
</gene>
<protein>
    <recommendedName>
        <fullName evidence="5">Flocculation protein FLO11-like</fullName>
    </recommendedName>
</protein>
<keyword evidence="2" id="KW-0732">Signal</keyword>